<evidence type="ECO:0000256" key="5">
    <source>
        <dbReference type="SAM" id="Phobius"/>
    </source>
</evidence>
<evidence type="ECO:0000256" key="4">
    <source>
        <dbReference type="ARBA" id="ARBA00023136"/>
    </source>
</evidence>
<organism evidence="6 7">
    <name type="scientific">Ramularia collo-cygni</name>
    <dbReference type="NCBI Taxonomy" id="112498"/>
    <lineage>
        <taxon>Eukaryota</taxon>
        <taxon>Fungi</taxon>
        <taxon>Dikarya</taxon>
        <taxon>Ascomycota</taxon>
        <taxon>Pezizomycotina</taxon>
        <taxon>Dothideomycetes</taxon>
        <taxon>Dothideomycetidae</taxon>
        <taxon>Mycosphaerellales</taxon>
        <taxon>Mycosphaerellaceae</taxon>
        <taxon>Ramularia</taxon>
    </lineage>
</organism>
<dbReference type="GO" id="GO:0004930">
    <property type="term" value="F:G protein-coupled receptor activity"/>
    <property type="evidence" value="ECO:0007669"/>
    <property type="project" value="TreeGrafter"/>
</dbReference>
<keyword evidence="4 5" id="KW-0472">Membrane</keyword>
<protein>
    <submittedName>
        <fullName evidence="6">Uncharacterized protein</fullName>
    </submittedName>
</protein>
<dbReference type="PANTHER" id="PTHR23112:SF37">
    <property type="entry name" value="G PROTEIN-COUPLED RECEPTOR GPR1"/>
    <property type="match status" value="1"/>
</dbReference>
<evidence type="ECO:0000313" key="6">
    <source>
        <dbReference type="EMBL" id="CZT25255.1"/>
    </source>
</evidence>
<dbReference type="PANTHER" id="PTHR23112">
    <property type="entry name" value="G PROTEIN-COUPLED RECEPTOR 157-RELATED"/>
    <property type="match status" value="1"/>
</dbReference>
<dbReference type="Proteomes" id="UP000225277">
    <property type="component" value="Unassembled WGS sequence"/>
</dbReference>
<accession>A0A2D3VGV2</accession>
<dbReference type="EMBL" id="FJUY01000026">
    <property type="protein sequence ID" value="CZT25255.1"/>
    <property type="molecule type" value="Genomic_DNA"/>
</dbReference>
<dbReference type="GeneID" id="35606018"/>
<comment type="subcellular location">
    <subcellularLocation>
        <location evidence="1">Membrane</location>
        <topology evidence="1">Multi-pass membrane protein</topology>
    </subcellularLocation>
</comment>
<dbReference type="GO" id="GO:0007189">
    <property type="term" value="P:adenylate cyclase-activating G protein-coupled receptor signaling pathway"/>
    <property type="evidence" value="ECO:0007669"/>
    <property type="project" value="TreeGrafter"/>
</dbReference>
<keyword evidence="7" id="KW-1185">Reference proteome</keyword>
<keyword evidence="2 5" id="KW-0812">Transmembrane</keyword>
<dbReference type="OrthoDB" id="100006at2759"/>
<evidence type="ECO:0000313" key="7">
    <source>
        <dbReference type="Proteomes" id="UP000225277"/>
    </source>
</evidence>
<keyword evidence="3 5" id="KW-1133">Transmembrane helix</keyword>
<dbReference type="SUPFAM" id="SSF81321">
    <property type="entry name" value="Family A G protein-coupled receptor-like"/>
    <property type="match status" value="1"/>
</dbReference>
<proteinExistence type="predicted"/>
<dbReference type="RefSeq" id="XP_023631978.1">
    <property type="nucleotide sequence ID" value="XM_023776210.1"/>
</dbReference>
<feature type="transmembrane region" description="Helical" evidence="5">
    <location>
        <begin position="51"/>
        <end position="74"/>
    </location>
</feature>
<feature type="transmembrane region" description="Helical" evidence="5">
    <location>
        <begin position="183"/>
        <end position="202"/>
    </location>
</feature>
<gene>
    <name evidence="6" type="ORF">RCC_10984</name>
</gene>
<dbReference type="STRING" id="112498.A0A2D3VGV2"/>
<reference evidence="6 7" key="1">
    <citation type="submission" date="2016-03" db="EMBL/GenBank/DDBJ databases">
        <authorList>
            <person name="Ploux O."/>
        </authorList>
    </citation>
    <scope>NUCLEOTIDE SEQUENCE [LARGE SCALE GENOMIC DNA]</scope>
    <source>
        <strain evidence="6 7">URUG2</strain>
    </source>
</reference>
<name>A0A2D3VGV2_9PEZI</name>
<feature type="transmembrane region" description="Helical" evidence="5">
    <location>
        <begin position="150"/>
        <end position="171"/>
    </location>
</feature>
<evidence type="ECO:0000256" key="1">
    <source>
        <dbReference type="ARBA" id="ARBA00004141"/>
    </source>
</evidence>
<dbReference type="AlphaFoldDB" id="A0A2D3VGV2"/>
<dbReference type="Gene3D" id="1.20.1070.10">
    <property type="entry name" value="Rhodopsin 7-helix transmembrane proteins"/>
    <property type="match status" value="1"/>
</dbReference>
<sequence length="284" mass="32126">MATRWRNNGTPACWTQGWLLNAGDVGSAAFTLVIAVHLFSDIILNCRLGPLRFLSTVIFVWVFTIFCATIGVVIHPSDFYMRAGLWCWIPENHMPERLWLHYIWLIFVEFSVIVLYSLMFLFLRRRAKQFHSSTDQSFLRGRAKSAARSVVAYPLIYVICTLPAVVVRLSIMAGASVGVNHLIFVGVMMASNGWLDVILYSVTRYSLIFGSNIPNGEIRDFQALQNQPNRHSTTETKTDESQAGPVRMEKVYSGDLGRSRATGSTDSLCREMRYTKNHSTCPGW</sequence>
<evidence type="ECO:0000256" key="2">
    <source>
        <dbReference type="ARBA" id="ARBA00022692"/>
    </source>
</evidence>
<dbReference type="GO" id="GO:0005886">
    <property type="term" value="C:plasma membrane"/>
    <property type="evidence" value="ECO:0007669"/>
    <property type="project" value="TreeGrafter"/>
</dbReference>
<evidence type="ECO:0000256" key="3">
    <source>
        <dbReference type="ARBA" id="ARBA00022989"/>
    </source>
</evidence>
<feature type="transmembrane region" description="Helical" evidence="5">
    <location>
        <begin position="102"/>
        <end position="123"/>
    </location>
</feature>